<proteinExistence type="predicted"/>
<dbReference type="EMBL" id="MSTR01000002">
    <property type="protein sequence ID" value="ONN44500.1"/>
    <property type="molecule type" value="Genomic_DNA"/>
</dbReference>
<evidence type="ECO:0008006" key="4">
    <source>
        <dbReference type="Google" id="ProtNLM"/>
    </source>
</evidence>
<evidence type="ECO:0000256" key="1">
    <source>
        <dbReference type="SAM" id="SignalP"/>
    </source>
</evidence>
<name>A0A1V2UM78_ENTMU</name>
<dbReference type="Gene3D" id="2.80.10.50">
    <property type="match status" value="1"/>
</dbReference>
<dbReference type="AlphaFoldDB" id="A0A1V2UM78"/>
<keyword evidence="1" id="KW-0732">Signal</keyword>
<reference evidence="2 3" key="1">
    <citation type="submission" date="2016-12" db="EMBL/GenBank/DDBJ databases">
        <authorList>
            <person name="Song W.-J."/>
            <person name="Kurnit D.M."/>
        </authorList>
    </citation>
    <scope>NUCLEOTIDE SEQUENCE [LARGE SCALE GENOMIC DNA]</scope>
    <source>
        <strain evidence="2 3">CGB1038-1_S1</strain>
    </source>
</reference>
<feature type="chain" id="PRO_5010692074" description="Ricin B lectin domain-containing protein" evidence="1">
    <location>
        <begin position="28"/>
        <end position="171"/>
    </location>
</feature>
<dbReference type="RefSeq" id="WP_062805911.1">
    <property type="nucleotide sequence ID" value="NZ_CABMMO010000002.1"/>
</dbReference>
<organism evidence="2 3">
    <name type="scientific">Enterococcus mundtii</name>
    <dbReference type="NCBI Taxonomy" id="53346"/>
    <lineage>
        <taxon>Bacteria</taxon>
        <taxon>Bacillati</taxon>
        <taxon>Bacillota</taxon>
        <taxon>Bacilli</taxon>
        <taxon>Lactobacillales</taxon>
        <taxon>Enterococcaceae</taxon>
        <taxon>Enterococcus</taxon>
    </lineage>
</organism>
<sequence length="171" mass="19501">MKKLYTSLFFLGSLIFLSVIGGSKANASVNQTIPNDYYYVSPISNPSLVVSRNMTLTNNLSPNGRFEFFYNQSKNAYLINEIPPNATLRWTGGLGLGNLQFDSSEGFMDDSYYWIIERVGNAYLLRNKKDPTMVWDVHNYQTTVGGRIKLEKEHSPSSPQREAQLFLLRLR</sequence>
<feature type="signal peptide" evidence="1">
    <location>
        <begin position="1"/>
        <end position="27"/>
    </location>
</feature>
<evidence type="ECO:0000313" key="2">
    <source>
        <dbReference type="EMBL" id="ONN44500.1"/>
    </source>
</evidence>
<dbReference type="Proteomes" id="UP000189299">
    <property type="component" value="Unassembled WGS sequence"/>
</dbReference>
<protein>
    <recommendedName>
        <fullName evidence="4">Ricin B lectin domain-containing protein</fullName>
    </recommendedName>
</protein>
<accession>A0A1V2UM78</accession>
<dbReference type="CDD" id="cd23445">
    <property type="entry name" value="beta-trefoil_Ricin_HA17-like"/>
    <property type="match status" value="1"/>
</dbReference>
<dbReference type="SUPFAM" id="SSF50370">
    <property type="entry name" value="Ricin B-like lectins"/>
    <property type="match status" value="1"/>
</dbReference>
<gene>
    <name evidence="2" type="ORF">BTN92_03505</name>
</gene>
<comment type="caution">
    <text evidence="2">The sequence shown here is derived from an EMBL/GenBank/DDBJ whole genome shotgun (WGS) entry which is preliminary data.</text>
</comment>
<evidence type="ECO:0000313" key="3">
    <source>
        <dbReference type="Proteomes" id="UP000189299"/>
    </source>
</evidence>
<dbReference type="InterPro" id="IPR035992">
    <property type="entry name" value="Ricin_B-like_lectins"/>
</dbReference>